<name>A0A6A5F5F6_PERFL</name>
<dbReference type="Proteomes" id="UP000465112">
    <property type="component" value="Chromosome 11"/>
</dbReference>
<dbReference type="AlphaFoldDB" id="A0A6A5F5F6"/>
<evidence type="ECO:0000259" key="1">
    <source>
        <dbReference type="Pfam" id="PF20499"/>
    </source>
</evidence>
<dbReference type="Pfam" id="PF20499">
    <property type="entry name" value="DUF6729"/>
    <property type="match status" value="1"/>
</dbReference>
<proteinExistence type="predicted"/>
<accession>A0A6A5F5F6</accession>
<evidence type="ECO:0000313" key="3">
    <source>
        <dbReference type="Proteomes" id="UP000465112"/>
    </source>
</evidence>
<comment type="caution">
    <text evidence="2">The sequence shown here is derived from an EMBL/GenBank/DDBJ whole genome shotgun (WGS) entry which is preliminary data.</text>
</comment>
<dbReference type="InterPro" id="IPR046616">
    <property type="entry name" value="DUF6729"/>
</dbReference>
<protein>
    <recommendedName>
        <fullName evidence="1">DUF6729 domain-containing protein</fullName>
    </recommendedName>
</protein>
<feature type="domain" description="DUF6729" evidence="1">
    <location>
        <begin position="87"/>
        <end position="175"/>
    </location>
</feature>
<reference evidence="2 3" key="1">
    <citation type="submission" date="2019-06" db="EMBL/GenBank/DDBJ databases">
        <title>A chromosome-scale genome assembly of the European perch, Perca fluviatilis.</title>
        <authorList>
            <person name="Roques C."/>
            <person name="Zahm M."/>
            <person name="Cabau C."/>
            <person name="Klopp C."/>
            <person name="Bouchez O."/>
            <person name="Donnadieu C."/>
            <person name="Kuhl H."/>
            <person name="Gislard M."/>
            <person name="Guendouz S."/>
            <person name="Journot L."/>
            <person name="Haffray P."/>
            <person name="Bestin A."/>
            <person name="Morvezen R."/>
            <person name="Feron R."/>
            <person name="Wen M."/>
            <person name="Jouanno E."/>
            <person name="Herpin A."/>
            <person name="Schartl M."/>
            <person name="Postlethwait J."/>
            <person name="Schaerlinger B."/>
            <person name="Chardard D."/>
            <person name="Lecocq T."/>
            <person name="Poncet C."/>
            <person name="Jaffrelo L."/>
            <person name="Lampietro C."/>
            <person name="Guiguen Y."/>
        </authorList>
    </citation>
    <scope>NUCLEOTIDE SEQUENCE [LARGE SCALE GENOMIC DNA]</scope>
    <source>
        <tissue evidence="2">Blood</tissue>
    </source>
</reference>
<keyword evidence="3" id="KW-1185">Reference proteome</keyword>
<dbReference type="PANTHER" id="PTHR24401">
    <property type="entry name" value="SI:CH211-243P7.3-RELATED"/>
    <property type="match status" value="1"/>
</dbReference>
<sequence>MTSDSTLRLRFKAQTLREFWFGVEREYPLSGQRAVFILLPFATSYLCEMGFSAVASLKTNSRVSDSFSFSTCPQSSSSVCHCVHSEGLLPEDHKWILKTVMKVGPKGKLHLQDHLKLWFFPPQPSPIYHPAPAPDRFFAHPLLVWMPYKLWKVKVVCPNPVCGQHQLTGGGLHKRA</sequence>
<organism evidence="2 3">
    <name type="scientific">Perca fluviatilis</name>
    <name type="common">European perch</name>
    <dbReference type="NCBI Taxonomy" id="8168"/>
    <lineage>
        <taxon>Eukaryota</taxon>
        <taxon>Metazoa</taxon>
        <taxon>Chordata</taxon>
        <taxon>Craniata</taxon>
        <taxon>Vertebrata</taxon>
        <taxon>Euteleostomi</taxon>
        <taxon>Actinopterygii</taxon>
        <taxon>Neopterygii</taxon>
        <taxon>Teleostei</taxon>
        <taxon>Neoteleostei</taxon>
        <taxon>Acanthomorphata</taxon>
        <taxon>Eupercaria</taxon>
        <taxon>Perciformes</taxon>
        <taxon>Percoidei</taxon>
        <taxon>Percidae</taxon>
        <taxon>Percinae</taxon>
        <taxon>Perca</taxon>
    </lineage>
</organism>
<dbReference type="EMBL" id="VHII01000011">
    <property type="protein sequence ID" value="KAF1384233.1"/>
    <property type="molecule type" value="Genomic_DNA"/>
</dbReference>
<gene>
    <name evidence="2" type="ORF">PFLUV_G00140590</name>
</gene>
<dbReference type="PANTHER" id="PTHR24401:SF29">
    <property type="entry name" value="SI:CH211-243P7.3-RELATED"/>
    <property type="match status" value="1"/>
</dbReference>
<evidence type="ECO:0000313" key="2">
    <source>
        <dbReference type="EMBL" id="KAF1384233.1"/>
    </source>
</evidence>